<name>A0A9P8VTV2_9HYPO</name>
<evidence type="ECO:0000259" key="3">
    <source>
        <dbReference type="PROSITE" id="PS50948"/>
    </source>
</evidence>
<dbReference type="InterPro" id="IPR039715">
    <property type="entry name" value="ZCCHC10"/>
</dbReference>
<keyword evidence="2" id="KW-0732">Signal</keyword>
<feature type="domain" description="Apple" evidence="3">
    <location>
        <begin position="396"/>
        <end position="473"/>
    </location>
</feature>
<dbReference type="AlphaFoldDB" id="A0A9P8VTV2"/>
<proteinExistence type="predicted"/>
<dbReference type="Gene3D" id="3.50.4.10">
    <property type="entry name" value="Hepatocyte Growth Factor"/>
    <property type="match status" value="1"/>
</dbReference>
<dbReference type="InterPro" id="IPR003609">
    <property type="entry name" value="Pan_app"/>
</dbReference>
<feature type="region of interest" description="Disordered" evidence="1">
    <location>
        <begin position="221"/>
        <end position="369"/>
    </location>
</feature>
<evidence type="ECO:0000313" key="4">
    <source>
        <dbReference type="EMBL" id="KAH6873835.1"/>
    </source>
</evidence>
<evidence type="ECO:0000256" key="2">
    <source>
        <dbReference type="SAM" id="SignalP"/>
    </source>
</evidence>
<dbReference type="Proteomes" id="UP000777438">
    <property type="component" value="Unassembled WGS sequence"/>
</dbReference>
<feature type="compositionally biased region" description="Low complexity" evidence="1">
    <location>
        <begin position="221"/>
        <end position="307"/>
    </location>
</feature>
<comment type="caution">
    <text evidence="4">The sequence shown here is derived from an EMBL/GenBank/DDBJ whole genome shotgun (WGS) entry which is preliminary data.</text>
</comment>
<feature type="compositionally biased region" description="Polar residues" evidence="1">
    <location>
        <begin position="308"/>
        <end position="327"/>
    </location>
</feature>
<dbReference type="PANTHER" id="PTHR13491:SF0">
    <property type="entry name" value="ZINC FINGER CCHC DOMAIN-CONTAINING PROTEIN 10"/>
    <property type="match status" value="1"/>
</dbReference>
<feature type="signal peptide" evidence="2">
    <location>
        <begin position="1"/>
        <end position="21"/>
    </location>
</feature>
<evidence type="ECO:0000313" key="5">
    <source>
        <dbReference type="Proteomes" id="UP000777438"/>
    </source>
</evidence>
<reference evidence="4 5" key="1">
    <citation type="journal article" date="2021" name="Nat. Commun.">
        <title>Genetic determinants of endophytism in the Arabidopsis root mycobiome.</title>
        <authorList>
            <person name="Mesny F."/>
            <person name="Miyauchi S."/>
            <person name="Thiergart T."/>
            <person name="Pickel B."/>
            <person name="Atanasova L."/>
            <person name="Karlsson M."/>
            <person name="Huettel B."/>
            <person name="Barry K.W."/>
            <person name="Haridas S."/>
            <person name="Chen C."/>
            <person name="Bauer D."/>
            <person name="Andreopoulos W."/>
            <person name="Pangilinan J."/>
            <person name="LaButti K."/>
            <person name="Riley R."/>
            <person name="Lipzen A."/>
            <person name="Clum A."/>
            <person name="Drula E."/>
            <person name="Henrissat B."/>
            <person name="Kohler A."/>
            <person name="Grigoriev I.V."/>
            <person name="Martin F.M."/>
            <person name="Hacquard S."/>
        </authorList>
    </citation>
    <scope>NUCLEOTIDE SEQUENCE [LARGE SCALE GENOMIC DNA]</scope>
    <source>
        <strain evidence="4 5">MPI-CAGE-CH-0241</strain>
    </source>
</reference>
<gene>
    <name evidence="4" type="ORF">B0T10DRAFT_416214</name>
</gene>
<feature type="chain" id="PRO_5040337178" description="Apple domain-containing protein" evidence="2">
    <location>
        <begin position="22"/>
        <end position="788"/>
    </location>
</feature>
<dbReference type="OrthoDB" id="5388283at2759"/>
<dbReference type="EMBL" id="JAGPYM010000044">
    <property type="protein sequence ID" value="KAH6873835.1"/>
    <property type="molecule type" value="Genomic_DNA"/>
</dbReference>
<accession>A0A9P8VTV2</accession>
<dbReference type="PROSITE" id="PS50948">
    <property type="entry name" value="PAN"/>
    <property type="match status" value="1"/>
</dbReference>
<keyword evidence="5" id="KW-1185">Reference proteome</keyword>
<sequence>MRCFVGLVALALLGTFDPATAGRCKPSNLVVKNLVSNGNFRERDPNDSSGIPGFTVVGLSERIEGEGYTGDGSTEKSCVRIQASNVAGSKHKRASAVTAGISQDLFNLDPQTLYTVRFFYAIVTGPSSLNICQLNAYLGTNRFFSSWILSMGQSISWATVLLQTNVLQSEAPISIYLSCFSGGVSMIYIDSIFLSNQVTPANINRFSIDFGNGDASSGPITTATSATATSTSDSSNSLSSISSSGTGAGTTTSETSSTDTTVSETSTSTSSETSSPDTTTPESSTTVSETSSYSETITESTSTPKSTNVSHTPSGTSLPGTPSNEAASSTSTDSTSTTTTSSSSSMTSDGSVCPVGIDPPGGCTARPGMPSQSVSIVGINPFSFSDGQEPQVDRTCWAFGVKKNGYFGQTYNSNNRQNSIEDCALLCKQKENCRAFAFSTIDGNECALSYYKLAIEGITLDLPYSLMWNDLDCFECVDCEKGSTQNTGTLQTTATNPTTTTAALTTTMTTNTQASEATSCLTCQLKASLPSNFICNKLGTPTIDPFYYPESETGPQRNAADCAAICIQFLGCHSSAFEVGIGACVFSGSSAVPAGWVAATQEDHNMGTFTWSANECWTCSEECSSSSSSATFQSTASTAATTLMTTTSSASSTFSTFTQTPTPTTPQSTPDSATMADRPQCTLALSSGCGFQDDFNGDLCIRYGNFASSFTLEDGEYPWYIETHKCDGLCWHMPSRCKATAWSDELGKCVFSSHSIFDSSFIPSNVEGTLTWFEQSCSKCDCSLVALG</sequence>
<protein>
    <recommendedName>
        <fullName evidence="3">Apple domain-containing protein</fullName>
    </recommendedName>
</protein>
<evidence type="ECO:0000256" key="1">
    <source>
        <dbReference type="SAM" id="MobiDB-lite"/>
    </source>
</evidence>
<dbReference type="PANTHER" id="PTHR13491">
    <property type="entry name" value="ZCCHC10 PROTEIN"/>
    <property type="match status" value="1"/>
</dbReference>
<feature type="compositionally biased region" description="Low complexity" evidence="1">
    <location>
        <begin position="328"/>
        <end position="348"/>
    </location>
</feature>
<feature type="region of interest" description="Disordered" evidence="1">
    <location>
        <begin position="653"/>
        <end position="673"/>
    </location>
</feature>
<organism evidence="4 5">
    <name type="scientific">Thelonectria olida</name>
    <dbReference type="NCBI Taxonomy" id="1576542"/>
    <lineage>
        <taxon>Eukaryota</taxon>
        <taxon>Fungi</taxon>
        <taxon>Dikarya</taxon>
        <taxon>Ascomycota</taxon>
        <taxon>Pezizomycotina</taxon>
        <taxon>Sordariomycetes</taxon>
        <taxon>Hypocreomycetidae</taxon>
        <taxon>Hypocreales</taxon>
        <taxon>Nectriaceae</taxon>
        <taxon>Thelonectria</taxon>
    </lineage>
</organism>